<protein>
    <submittedName>
        <fullName evidence="15">Cytochrome B</fullName>
    </submittedName>
</protein>
<keyword evidence="6 13" id="KW-0812">Transmembrane</keyword>
<name>A0ABW9YTV7_9HYPH</name>
<dbReference type="InterPro" id="IPR052168">
    <property type="entry name" value="Cytochrome_b561_oxidase"/>
</dbReference>
<evidence type="ECO:0000256" key="4">
    <source>
        <dbReference type="ARBA" id="ARBA00022475"/>
    </source>
</evidence>
<dbReference type="Pfam" id="PF01292">
    <property type="entry name" value="Ni_hydr_CYTB"/>
    <property type="match status" value="1"/>
</dbReference>
<organism evidence="15 16">
    <name type="scientific">Microvirga arsenatis</name>
    <dbReference type="NCBI Taxonomy" id="2692265"/>
    <lineage>
        <taxon>Bacteria</taxon>
        <taxon>Pseudomonadati</taxon>
        <taxon>Pseudomonadota</taxon>
        <taxon>Alphaproteobacteria</taxon>
        <taxon>Hyphomicrobiales</taxon>
        <taxon>Methylobacteriaceae</taxon>
        <taxon>Microvirga</taxon>
    </lineage>
</organism>
<keyword evidence="9 13" id="KW-1133">Transmembrane helix</keyword>
<dbReference type="EMBL" id="JAAAXJ010000002">
    <property type="protein sequence ID" value="NBJ23594.1"/>
    <property type="molecule type" value="Genomic_DNA"/>
</dbReference>
<sequence length="179" mass="19030">MSMKSTADRYGSIPLTLHWLSAGLILALIPMGFAMQGATGDVRLGLYRAHAMAGGLTGLLTLMRLVWWVVFDRKPKASRGASALQRLLAKTVHAGLYGIVLVLALSGIGLVATSGLSAALLTGDASLIPADLSDLPPRLAHGLMARLLVGLLILHVLGALYHHWIKRDGTLGRMLPQVR</sequence>
<reference evidence="15 16" key="1">
    <citation type="submission" date="2020-01" db="EMBL/GenBank/DDBJ databases">
        <title>Microvirga sp. nov., an arsenate reduction bacterium isolated from Tibet hotspring sediments.</title>
        <authorList>
            <person name="Yuan C.-G."/>
        </authorList>
    </citation>
    <scope>NUCLEOTIDE SEQUENCE [LARGE SCALE GENOMIC DNA]</scope>
    <source>
        <strain evidence="15 16">SYSU G3D203</strain>
    </source>
</reference>
<evidence type="ECO:0000256" key="12">
    <source>
        <dbReference type="ARBA" id="ARBA00037975"/>
    </source>
</evidence>
<comment type="caution">
    <text evidence="15">The sequence shown here is derived from an EMBL/GenBank/DDBJ whole genome shotgun (WGS) entry which is preliminary data.</text>
</comment>
<keyword evidence="11 13" id="KW-0472">Membrane</keyword>
<proteinExistence type="inferred from homology"/>
<comment type="cofactor">
    <cofactor evidence="1">
        <name>heme b</name>
        <dbReference type="ChEBI" id="CHEBI:60344"/>
    </cofactor>
</comment>
<gene>
    <name evidence="15" type="ORF">GR303_04410</name>
</gene>
<keyword evidence="10" id="KW-0408">Iron</keyword>
<evidence type="ECO:0000256" key="5">
    <source>
        <dbReference type="ARBA" id="ARBA00022617"/>
    </source>
</evidence>
<evidence type="ECO:0000256" key="2">
    <source>
        <dbReference type="ARBA" id="ARBA00004651"/>
    </source>
</evidence>
<comment type="similarity">
    <text evidence="12">Belongs to the cytochrome b561 family.</text>
</comment>
<evidence type="ECO:0000256" key="11">
    <source>
        <dbReference type="ARBA" id="ARBA00023136"/>
    </source>
</evidence>
<evidence type="ECO:0000256" key="1">
    <source>
        <dbReference type="ARBA" id="ARBA00001970"/>
    </source>
</evidence>
<feature type="transmembrane region" description="Helical" evidence="13">
    <location>
        <begin position="12"/>
        <end position="35"/>
    </location>
</feature>
<accession>A0ABW9YTV7</accession>
<evidence type="ECO:0000313" key="15">
    <source>
        <dbReference type="EMBL" id="NBJ23594.1"/>
    </source>
</evidence>
<feature type="transmembrane region" description="Helical" evidence="13">
    <location>
        <begin position="47"/>
        <end position="71"/>
    </location>
</feature>
<evidence type="ECO:0000256" key="7">
    <source>
        <dbReference type="ARBA" id="ARBA00022723"/>
    </source>
</evidence>
<evidence type="ECO:0000259" key="14">
    <source>
        <dbReference type="Pfam" id="PF01292"/>
    </source>
</evidence>
<keyword evidence="3" id="KW-0813">Transport</keyword>
<evidence type="ECO:0000256" key="8">
    <source>
        <dbReference type="ARBA" id="ARBA00022982"/>
    </source>
</evidence>
<dbReference type="PANTHER" id="PTHR30529:SF1">
    <property type="entry name" value="CYTOCHROME B561 HOMOLOG 2"/>
    <property type="match status" value="1"/>
</dbReference>
<dbReference type="PANTHER" id="PTHR30529">
    <property type="entry name" value="CYTOCHROME B561"/>
    <property type="match status" value="1"/>
</dbReference>
<evidence type="ECO:0000256" key="13">
    <source>
        <dbReference type="SAM" id="Phobius"/>
    </source>
</evidence>
<evidence type="ECO:0000256" key="3">
    <source>
        <dbReference type="ARBA" id="ARBA00022448"/>
    </source>
</evidence>
<keyword evidence="8" id="KW-0249">Electron transport</keyword>
<keyword evidence="16" id="KW-1185">Reference proteome</keyword>
<feature type="domain" description="Cytochrome b561 bacterial/Ni-hydrogenase" evidence="14">
    <location>
        <begin position="10"/>
        <end position="176"/>
    </location>
</feature>
<keyword evidence="7" id="KW-0479">Metal-binding</keyword>
<dbReference type="Proteomes" id="UP000818323">
    <property type="component" value="Unassembled WGS sequence"/>
</dbReference>
<feature type="transmembrane region" description="Helical" evidence="13">
    <location>
        <begin position="143"/>
        <end position="164"/>
    </location>
</feature>
<evidence type="ECO:0000313" key="16">
    <source>
        <dbReference type="Proteomes" id="UP000818323"/>
    </source>
</evidence>
<keyword evidence="4" id="KW-1003">Cell membrane</keyword>
<evidence type="ECO:0000256" key="9">
    <source>
        <dbReference type="ARBA" id="ARBA00022989"/>
    </source>
</evidence>
<dbReference type="SUPFAM" id="SSF81342">
    <property type="entry name" value="Transmembrane di-heme cytochromes"/>
    <property type="match status" value="1"/>
</dbReference>
<dbReference type="InterPro" id="IPR011577">
    <property type="entry name" value="Cyt_b561_bac/Ni-Hgenase"/>
</dbReference>
<comment type="subcellular location">
    <subcellularLocation>
        <location evidence="2">Cell membrane</location>
        <topology evidence="2">Multi-pass membrane protein</topology>
    </subcellularLocation>
</comment>
<keyword evidence="5" id="KW-0349">Heme</keyword>
<evidence type="ECO:0000256" key="6">
    <source>
        <dbReference type="ARBA" id="ARBA00022692"/>
    </source>
</evidence>
<dbReference type="RefSeq" id="WP_161721216.1">
    <property type="nucleotide sequence ID" value="NZ_JAAAXI010000001.1"/>
</dbReference>
<evidence type="ECO:0000256" key="10">
    <source>
        <dbReference type="ARBA" id="ARBA00023004"/>
    </source>
</evidence>
<feature type="transmembrane region" description="Helical" evidence="13">
    <location>
        <begin position="92"/>
        <end position="123"/>
    </location>
</feature>
<dbReference type="InterPro" id="IPR016174">
    <property type="entry name" value="Di-haem_cyt_TM"/>
</dbReference>